<dbReference type="FunFam" id="1.10.640.10:FF:000007">
    <property type="entry name" value="Peroxidase mlt-7"/>
    <property type="match status" value="1"/>
</dbReference>
<keyword evidence="5 8" id="KW-0732">Signal</keyword>
<accession>A0A085NFK7</accession>
<keyword evidence="7" id="KW-0408">Iron</keyword>
<dbReference type="PROSITE" id="PS50292">
    <property type="entry name" value="PEROXIDASE_3"/>
    <property type="match status" value="2"/>
</dbReference>
<keyword evidence="4 7" id="KW-0479">Metal-binding</keyword>
<evidence type="ECO:0000313" key="9">
    <source>
        <dbReference type="EMBL" id="KFD68253.1"/>
    </source>
</evidence>
<dbReference type="SUPFAM" id="SSF48113">
    <property type="entry name" value="Heme-dependent peroxidases"/>
    <property type="match status" value="2"/>
</dbReference>
<dbReference type="PANTHER" id="PTHR11475">
    <property type="entry name" value="OXIDASE/PEROXIDASE"/>
    <property type="match status" value="1"/>
</dbReference>
<dbReference type="GO" id="GO:0006979">
    <property type="term" value="P:response to oxidative stress"/>
    <property type="evidence" value="ECO:0007669"/>
    <property type="project" value="InterPro"/>
</dbReference>
<organism evidence="9">
    <name type="scientific">Trichuris suis</name>
    <name type="common">pig whipworm</name>
    <dbReference type="NCBI Taxonomy" id="68888"/>
    <lineage>
        <taxon>Eukaryota</taxon>
        <taxon>Metazoa</taxon>
        <taxon>Ecdysozoa</taxon>
        <taxon>Nematoda</taxon>
        <taxon>Enoplea</taxon>
        <taxon>Dorylaimia</taxon>
        <taxon>Trichinellida</taxon>
        <taxon>Trichuridae</taxon>
        <taxon>Trichuris</taxon>
    </lineage>
</organism>
<reference evidence="9" key="1">
    <citation type="journal article" date="2014" name="Nat. Genet.">
        <title>Genome and transcriptome of the porcine whipworm Trichuris suis.</title>
        <authorList>
            <person name="Jex A.R."/>
            <person name="Nejsum P."/>
            <person name="Schwarz E.M."/>
            <person name="Hu L."/>
            <person name="Young N.D."/>
            <person name="Hall R.S."/>
            <person name="Korhonen P.K."/>
            <person name="Liao S."/>
            <person name="Thamsborg S."/>
            <person name="Xia J."/>
            <person name="Xu P."/>
            <person name="Wang S."/>
            <person name="Scheerlinck J.P."/>
            <person name="Hofmann A."/>
            <person name="Sternberg P.W."/>
            <person name="Wang J."/>
            <person name="Gasser R.B."/>
        </authorList>
    </citation>
    <scope>NUCLEOTIDE SEQUENCE [LARGE SCALE GENOMIC DNA]</scope>
    <source>
        <strain evidence="9">DCEP-RM93F</strain>
    </source>
</reference>
<dbReference type="EC" id="1.11.1.7" evidence="2"/>
<dbReference type="GO" id="GO:0140825">
    <property type="term" value="F:lactoperoxidase activity"/>
    <property type="evidence" value="ECO:0007669"/>
    <property type="project" value="UniProtKB-EC"/>
</dbReference>
<dbReference type="Pfam" id="PF03098">
    <property type="entry name" value="An_peroxidase"/>
    <property type="match status" value="2"/>
</dbReference>
<feature type="binding site" description="axial binding residue" evidence="7">
    <location>
        <position position="1025"/>
    </location>
    <ligand>
        <name>heme b</name>
        <dbReference type="ChEBI" id="CHEBI:60344"/>
    </ligand>
    <ligandPart>
        <name>Fe</name>
        <dbReference type="ChEBI" id="CHEBI:18248"/>
    </ligandPart>
</feature>
<evidence type="ECO:0000256" key="4">
    <source>
        <dbReference type="ARBA" id="ARBA00022723"/>
    </source>
</evidence>
<dbReference type="InterPro" id="IPR037120">
    <property type="entry name" value="Haem_peroxidase_sf_animal"/>
</dbReference>
<evidence type="ECO:0000256" key="3">
    <source>
        <dbReference type="ARBA" id="ARBA00022559"/>
    </source>
</evidence>
<keyword evidence="3" id="KW-0575">Peroxidase</keyword>
<comment type="catalytic activity">
    <reaction evidence="1">
        <text>2 a phenolic donor + H2O2 = 2 a phenolic radical donor + 2 H2O</text>
        <dbReference type="Rhea" id="RHEA:56136"/>
        <dbReference type="ChEBI" id="CHEBI:15377"/>
        <dbReference type="ChEBI" id="CHEBI:16240"/>
        <dbReference type="ChEBI" id="CHEBI:139520"/>
        <dbReference type="ChEBI" id="CHEBI:139521"/>
        <dbReference type="EC" id="1.11.1.7"/>
    </reaction>
</comment>
<evidence type="ECO:0000256" key="7">
    <source>
        <dbReference type="PIRSR" id="PIRSR619791-2"/>
    </source>
</evidence>
<dbReference type="FunFam" id="1.10.640.10:FF:000006">
    <property type="entry name" value="Double oxidase: two peroxidase domains"/>
    <property type="match status" value="1"/>
</dbReference>
<evidence type="ECO:0000256" key="1">
    <source>
        <dbReference type="ARBA" id="ARBA00000189"/>
    </source>
</evidence>
<protein>
    <recommendedName>
        <fullName evidence="2">peroxidase</fullName>
        <ecNumber evidence="2">1.11.1.7</ecNumber>
    </recommendedName>
</protein>
<dbReference type="GO" id="GO:0020037">
    <property type="term" value="F:heme binding"/>
    <property type="evidence" value="ECO:0007669"/>
    <property type="project" value="InterPro"/>
</dbReference>
<dbReference type="PANTHER" id="PTHR11475:SF133">
    <property type="entry name" value="PEROXIDASE"/>
    <property type="match status" value="1"/>
</dbReference>
<dbReference type="EMBL" id="KL367506">
    <property type="protein sequence ID" value="KFD68253.1"/>
    <property type="molecule type" value="Genomic_DNA"/>
</dbReference>
<dbReference type="Gene3D" id="1.10.640.10">
    <property type="entry name" value="Haem peroxidase domain superfamily, animal type"/>
    <property type="match status" value="3"/>
</dbReference>
<dbReference type="InterPro" id="IPR010255">
    <property type="entry name" value="Haem_peroxidase_sf"/>
</dbReference>
<evidence type="ECO:0000256" key="8">
    <source>
        <dbReference type="SAM" id="SignalP"/>
    </source>
</evidence>
<dbReference type="Proteomes" id="UP000030758">
    <property type="component" value="Unassembled WGS sequence"/>
</dbReference>
<gene>
    <name evidence="9" type="ORF">M514_19515</name>
</gene>
<evidence type="ECO:0000256" key="2">
    <source>
        <dbReference type="ARBA" id="ARBA00012313"/>
    </source>
</evidence>
<dbReference type="PRINTS" id="PR00457">
    <property type="entry name" value="ANPEROXIDASE"/>
</dbReference>
<keyword evidence="6" id="KW-1015">Disulfide bond</keyword>
<keyword evidence="3" id="KW-0560">Oxidoreductase</keyword>
<keyword evidence="7" id="KW-0349">Heme</keyword>
<feature type="signal peptide" evidence="8">
    <location>
        <begin position="1"/>
        <end position="21"/>
    </location>
</feature>
<proteinExistence type="predicted"/>
<dbReference type="CDD" id="cd09823">
    <property type="entry name" value="peroxinectin_like"/>
    <property type="match status" value="1"/>
</dbReference>
<evidence type="ECO:0000256" key="6">
    <source>
        <dbReference type="ARBA" id="ARBA00023157"/>
    </source>
</evidence>
<dbReference type="InterPro" id="IPR019791">
    <property type="entry name" value="Haem_peroxidase_animal"/>
</dbReference>
<feature type="chain" id="PRO_5001795858" description="peroxidase" evidence="8">
    <location>
        <begin position="22"/>
        <end position="1360"/>
    </location>
</feature>
<evidence type="ECO:0000256" key="5">
    <source>
        <dbReference type="ARBA" id="ARBA00022729"/>
    </source>
</evidence>
<sequence>MNMRALYRLTTFLLLYWTSHAQSAERRIGNACNSPSVSCNEPLQLPDSFADSNLARQTRQKPAEEACAEIFGIDATKTCADSRKRLQLALQQAKKTVDSTFNLTQNNENSYNNLWATYFSSDKTAKDTSYFALILLETTKLLRKFGMTLTQIKEVYNPQVLEEVSKKGLCQREPIEECTAGGFRTFSGYCNNVVHPMWGAVFQAFSRLVAPSYQDGTNSVNLTPTQAALHTVWVLQHNRIAKRLKEINEFWDDERIFRETRKIIGAQIQHITFNEFLPMILGSQAMENEKMALKTNGFSGEYDMEENPSVLNEYAVAAGLFFYSLMPENMFLPKSGRTVAFASTFYDPEVLYTHNGLEDVVRFMLNENSKKCGTSIGSQFTNAFLSTRFTSGLDLMAIFIQMGRDHGIPSYATMRNHCDLEPVKSFEDLESVVQDKEIIQKLKIVYRRVEDIDLLPMGLAEKPLPGSFIGPTFACIIGKQFAKVQKGDRYWYESFFYPSQFTSTQLIEIRKTTLARILCDNVEALINIQPAAFMTPDNYENAAISCQSELIESMNISAWTDMEPSVELPITKETVENAIRIAEQRVRDVELRESRLQRYKNFIFGNNVGREKLKVNHHVIRPSKEALDIARTADILLEATKLLIKDEQFGQSNTPRLKLDIETMQKMLPKIEIRSFIANATGNNNRCNRKLYPCDPTSPYRTMTGWCNNLKNPSNGMAFSPFRRLLKPAYSDGFSEPRKFSSDGSLLPSPRKVANVMHPSKNVIHKKYSHFLMMFGQFLDHDMTHTPMTVAPDGSLLECSACNSTETVSSNCWPIPIPNDDPYFPPRMPDGSPRCMHFVRSLIGQLTLGYREQLNQLTSYIDASNVYGSNDCIASDLRLFTQGKLNYTRTFPGIQHGLPFGFRDPDCKSHADKCFMAGDIRVNENSGLMVPHILFVSEHNRIADKLYHLNSFWSDEKIYQETRKIIGAIMQHVTFKEWLPKVLGNKLMDKYGLQLKTSGYYDGYNQFCDATIANEFATAAFRFGHTLIREDFLLIHPQHHSFVDQMRLKNMFFNITPLQEYNSAGVQLIAAGLLRSPSMAFDRYINQDLRNHLFEFKETPFSGMDLPALNIQRARDHGIPGYNAYRQHCGLRKAVHFTDLADTMEEDAVRAFSNLYHHVDDIDLFPGLISERPLPGALVGPTLGCIIGEQMKKLRNCDRFWYENNIPENRFTPGQLAEIRKTSLAGIICNNMDRVKRIQPRAFDMPDNLMNTEVDCNSLRQIDLTKWIDRKFCIVQHHVINTGKTKSISPCVSCTCTHYGGYCQAKRIENCDALMNRYLISEVQEDTACVIQCSGSIHKKLNHQTLGVRSLSENSESFTL</sequence>
<dbReference type="GO" id="GO:0046872">
    <property type="term" value="F:metal ion binding"/>
    <property type="evidence" value="ECO:0007669"/>
    <property type="project" value="UniProtKB-KW"/>
</dbReference>
<name>A0A085NFK7_9BILA</name>